<dbReference type="BioCyc" id="BCEN216591:G1G1V-3589-MONOMER"/>
<dbReference type="eggNOG" id="ENOG50340W8">
    <property type="taxonomic scope" value="Bacteria"/>
</dbReference>
<sequence>MQMDIKSIIDNPLRFKLGDGSISKNNLILRSSGEIEGGLDEISWKTEDGALLFFDKEGKNCTKFDSIIFESPERWQMYGSGFSLEKKSRSIRILEPLTAGHWNHLVSKINIEIGKNFESEALLVIFNSAGCSFGSRGPGGTRWEFFGLPIALSMDFVRFSESGPAHWYLYDVQYILDSITGLINSGKYKHVFMCGMSSGGYAGIFYSEKLSELHPAVNFVSLAINPQTGHAPEHRKFLRESIKENLPAIISDDCYDARSHDETDIRNIILNRGDRTNLKHKIFYDSLNAAEQYYAEMLTGLKQVNAFPHKLGMNHFDGCMTLFNLDVISNGILEELGGEKLNLDYIY</sequence>
<organism evidence="1 2">
    <name type="scientific">Burkholderia cenocepacia (strain ATCC BAA-245 / DSM 16553 / LMG 16656 / NCTC 13227 / J2315 / CF5610)</name>
    <name type="common">Burkholderia cepacia (strain J2315)</name>
    <dbReference type="NCBI Taxonomy" id="216591"/>
    <lineage>
        <taxon>Bacteria</taxon>
        <taxon>Pseudomonadati</taxon>
        <taxon>Pseudomonadota</taxon>
        <taxon>Betaproteobacteria</taxon>
        <taxon>Burkholderiales</taxon>
        <taxon>Burkholderiaceae</taxon>
        <taxon>Burkholderia</taxon>
        <taxon>Burkholderia cepacia complex</taxon>
    </lineage>
</organism>
<dbReference type="KEGG" id="bcj:BCAL3231"/>
<dbReference type="Proteomes" id="UP000001035">
    <property type="component" value="Chromosome 1"/>
</dbReference>
<gene>
    <name evidence="1" type="ORF">BCAL3231</name>
</gene>
<accession>B4EDE9</accession>
<dbReference type="HOGENOM" id="CLU_798488_0_0_4"/>
<dbReference type="EMBL" id="AM747720">
    <property type="protein sequence ID" value="CAR53557.1"/>
    <property type="molecule type" value="Genomic_DNA"/>
</dbReference>
<protein>
    <submittedName>
        <fullName evidence="1">Uncharacterized protein</fullName>
    </submittedName>
</protein>
<proteinExistence type="predicted"/>
<reference evidence="1 2" key="1">
    <citation type="journal article" date="2009" name="J. Bacteriol.">
        <title>The genome of Burkholderia cenocepacia J2315, an epidemic pathogen of cystic fibrosis patients.</title>
        <authorList>
            <person name="Holden M.T."/>
            <person name="Seth-Smith H.M."/>
            <person name="Crossman L.C."/>
            <person name="Sebaihia M."/>
            <person name="Bentley S.D."/>
            <person name="Cerdeno-Tarraga A.M."/>
            <person name="Thomson N.R."/>
            <person name="Bason N."/>
            <person name="Quail M.A."/>
            <person name="Sharp S."/>
            <person name="Cherevach I."/>
            <person name="Churcher C."/>
            <person name="Goodhead I."/>
            <person name="Hauser H."/>
            <person name="Holroyd N."/>
            <person name="Mungall K."/>
            <person name="Scott P."/>
            <person name="Walker D."/>
            <person name="White B."/>
            <person name="Rose H."/>
            <person name="Iversen P."/>
            <person name="Mil-Homens D."/>
            <person name="Rocha E.P."/>
            <person name="Fialho A.M."/>
            <person name="Baldwin A."/>
            <person name="Dowson C."/>
            <person name="Barrell B.G."/>
            <person name="Govan J.R."/>
            <person name="Vandamme P."/>
            <person name="Hart C.A."/>
            <person name="Mahenthiralingam E."/>
            <person name="Parkhill J."/>
        </authorList>
    </citation>
    <scope>NUCLEOTIDE SEQUENCE [LARGE SCALE GENOMIC DNA]</scope>
    <source>
        <strain evidence="2">ATCC BAA-245 / DSM 16553 / LMG 16656 / NCTC 13227 / J2315 / CF5610</strain>
    </source>
</reference>
<keyword evidence="2" id="KW-1185">Reference proteome</keyword>
<evidence type="ECO:0000313" key="2">
    <source>
        <dbReference type="Proteomes" id="UP000001035"/>
    </source>
</evidence>
<name>B4EDE9_BURCJ</name>
<dbReference type="AlphaFoldDB" id="B4EDE9"/>
<evidence type="ECO:0000313" key="1">
    <source>
        <dbReference type="EMBL" id="CAR53557.1"/>
    </source>
</evidence>